<evidence type="ECO:0000256" key="5">
    <source>
        <dbReference type="ARBA" id="ARBA00022519"/>
    </source>
</evidence>
<dbReference type="InterPro" id="IPR047817">
    <property type="entry name" value="ABC2_TM_bact-type"/>
</dbReference>
<dbReference type="Pfam" id="PF01061">
    <property type="entry name" value="ABC2_membrane"/>
    <property type="match status" value="1"/>
</dbReference>
<evidence type="ECO:0000256" key="3">
    <source>
        <dbReference type="ARBA" id="ARBA00022448"/>
    </source>
</evidence>
<evidence type="ECO:0000256" key="6">
    <source>
        <dbReference type="ARBA" id="ARBA00022692"/>
    </source>
</evidence>
<dbReference type="AlphaFoldDB" id="A0A6F8VIE8"/>
<dbReference type="GO" id="GO:0140359">
    <property type="term" value="F:ABC-type transporter activity"/>
    <property type="evidence" value="ECO:0007669"/>
    <property type="project" value="InterPro"/>
</dbReference>
<evidence type="ECO:0000256" key="4">
    <source>
        <dbReference type="ARBA" id="ARBA00022475"/>
    </source>
</evidence>
<comment type="subcellular location">
    <subcellularLocation>
        <location evidence="1 9">Cell inner membrane</location>
        <topology evidence="1 9">Multi-pass membrane protein</topology>
    </subcellularLocation>
</comment>
<feature type="transmembrane region" description="Helical" evidence="9">
    <location>
        <begin position="144"/>
        <end position="175"/>
    </location>
</feature>
<proteinExistence type="inferred from homology"/>
<keyword evidence="6 9" id="KW-0812">Transmembrane</keyword>
<evidence type="ECO:0000259" key="10">
    <source>
        <dbReference type="PROSITE" id="PS51012"/>
    </source>
</evidence>
<evidence type="ECO:0000256" key="7">
    <source>
        <dbReference type="ARBA" id="ARBA00022989"/>
    </source>
</evidence>
<sequence>MMNSRMNPEDSAEHSRTVFDGGVTIEGDDVVVIKPSNKIGRLGLPQVWESKHLLKYFVLRSIRGRYRPTSMGYGWIIFRPLLLCLVYVGVFGYMVGVKTDPIPFPLFVFLGISLYLFFSGTVSDTASSLANNAGIMSKVYYPRLIVPLTSLFVNIMDLLASFAVIVGLMLIYGVYPGWNIVYFPFFLGGLALVSFALGLVLAAHSIERRDIMMALPVIMRVMVYAMPCVYPISMVPKKLLTLYYMNPMASLIQGIRWSLWGEVPPPLWSVGLAAIMIVIGIYYGLVAFTRAERTMVDSL</sequence>
<evidence type="ECO:0000256" key="9">
    <source>
        <dbReference type="RuleBase" id="RU361157"/>
    </source>
</evidence>
<reference evidence="12" key="1">
    <citation type="submission" date="2020-03" db="EMBL/GenBank/DDBJ databases">
        <title>Complete genome sequence of sulfur-oxidizing bacterium skT11.</title>
        <authorList>
            <person name="Kanda M."/>
            <person name="Kojima H."/>
            <person name="Fukui M."/>
        </authorList>
    </citation>
    <scope>NUCLEOTIDE SEQUENCE [LARGE SCALE GENOMIC DNA]</scope>
    <source>
        <strain evidence="12">skT11</strain>
    </source>
</reference>
<evidence type="ECO:0000313" key="11">
    <source>
        <dbReference type="EMBL" id="BCB28712.1"/>
    </source>
</evidence>
<dbReference type="EMBL" id="AP022853">
    <property type="protein sequence ID" value="BCB28712.1"/>
    <property type="molecule type" value="Genomic_DNA"/>
</dbReference>
<gene>
    <name evidence="11" type="ORF">SKTS_35980</name>
</gene>
<dbReference type="KEGG" id="slac:SKTS_35980"/>
<dbReference type="PROSITE" id="PS51012">
    <property type="entry name" value="ABC_TM2"/>
    <property type="match status" value="1"/>
</dbReference>
<protein>
    <recommendedName>
        <fullName evidence="9">Transport permease protein</fullName>
    </recommendedName>
</protein>
<dbReference type="GO" id="GO:0015920">
    <property type="term" value="P:lipopolysaccharide transport"/>
    <property type="evidence" value="ECO:0007669"/>
    <property type="project" value="TreeGrafter"/>
</dbReference>
<keyword evidence="3 9" id="KW-0813">Transport</keyword>
<keyword evidence="7 9" id="KW-1133">Transmembrane helix</keyword>
<feature type="domain" description="ABC transmembrane type-2" evidence="10">
    <location>
        <begin position="71"/>
        <end position="291"/>
    </location>
</feature>
<feature type="transmembrane region" description="Helical" evidence="9">
    <location>
        <begin position="73"/>
        <end position="96"/>
    </location>
</feature>
<evidence type="ECO:0000256" key="1">
    <source>
        <dbReference type="ARBA" id="ARBA00004429"/>
    </source>
</evidence>
<keyword evidence="12" id="KW-1185">Reference proteome</keyword>
<comment type="similarity">
    <text evidence="2 9">Belongs to the ABC-2 integral membrane protein family.</text>
</comment>
<evidence type="ECO:0000256" key="8">
    <source>
        <dbReference type="ARBA" id="ARBA00023136"/>
    </source>
</evidence>
<keyword evidence="5" id="KW-0997">Cell inner membrane</keyword>
<keyword evidence="8 9" id="KW-0472">Membrane</keyword>
<feature type="transmembrane region" description="Helical" evidence="9">
    <location>
        <begin position="102"/>
        <end position="123"/>
    </location>
</feature>
<dbReference type="GO" id="GO:0005886">
    <property type="term" value="C:plasma membrane"/>
    <property type="evidence" value="ECO:0007669"/>
    <property type="project" value="UniProtKB-SubCell"/>
</dbReference>
<organism evidence="11 12">
    <name type="scientific">Sulfurimicrobium lacus</name>
    <dbReference type="NCBI Taxonomy" id="2715678"/>
    <lineage>
        <taxon>Bacteria</taxon>
        <taxon>Pseudomonadati</taxon>
        <taxon>Pseudomonadota</taxon>
        <taxon>Betaproteobacteria</taxon>
        <taxon>Nitrosomonadales</taxon>
        <taxon>Sulfuricellaceae</taxon>
        <taxon>Sulfurimicrobium</taxon>
    </lineage>
</organism>
<feature type="transmembrane region" description="Helical" evidence="9">
    <location>
        <begin position="181"/>
        <end position="202"/>
    </location>
</feature>
<feature type="transmembrane region" description="Helical" evidence="9">
    <location>
        <begin position="214"/>
        <end position="233"/>
    </location>
</feature>
<dbReference type="PANTHER" id="PTHR30413:SF8">
    <property type="entry name" value="TRANSPORT PERMEASE PROTEIN"/>
    <property type="match status" value="1"/>
</dbReference>
<evidence type="ECO:0000313" key="12">
    <source>
        <dbReference type="Proteomes" id="UP000502260"/>
    </source>
</evidence>
<dbReference type="InterPro" id="IPR013525">
    <property type="entry name" value="ABC2_TM"/>
</dbReference>
<accession>A0A6F8VIE8</accession>
<feature type="transmembrane region" description="Helical" evidence="9">
    <location>
        <begin position="267"/>
        <end position="288"/>
    </location>
</feature>
<keyword evidence="4 9" id="KW-1003">Cell membrane</keyword>
<dbReference type="Proteomes" id="UP000502260">
    <property type="component" value="Chromosome"/>
</dbReference>
<name>A0A6F8VIE8_9PROT</name>
<dbReference type="PANTHER" id="PTHR30413">
    <property type="entry name" value="INNER MEMBRANE TRANSPORT PERMEASE"/>
    <property type="match status" value="1"/>
</dbReference>
<evidence type="ECO:0000256" key="2">
    <source>
        <dbReference type="ARBA" id="ARBA00007783"/>
    </source>
</evidence>